<dbReference type="AlphaFoldDB" id="A0A923LQX4"/>
<proteinExistence type="predicted"/>
<name>A0A923LQX4_9FIRM</name>
<evidence type="ECO:0000313" key="1">
    <source>
        <dbReference type="EMBL" id="MBC5714424.1"/>
    </source>
</evidence>
<protein>
    <recommendedName>
        <fullName evidence="3">Tetratricopeptide repeat protein</fullName>
    </recommendedName>
</protein>
<sequence length="204" mass="23160">MRVPIFLIAFILFTALLAVKRKKSTEAQENANEAFLERERMANATRKKDISALPYLSFSTDTLPVGEFADDELYSCETVLQNLTDQKIINLSMYTNTDLKLMYGPANLADLSSYDENYHLLTTTLLAYARREVELDRIDAAVTILEYAMSLALDVSQIYLLLAELYQKQNTPEKIRDITDALFVMDESFSSLVLPKLPVSHTVQ</sequence>
<comment type="caution">
    <text evidence="1">The sequence shown here is derived from an EMBL/GenBank/DDBJ whole genome shotgun (WGS) entry which is preliminary data.</text>
</comment>
<keyword evidence="2" id="KW-1185">Reference proteome</keyword>
<organism evidence="1 2">
    <name type="scientific">Roseburia zhanii</name>
    <dbReference type="NCBI Taxonomy" id="2763064"/>
    <lineage>
        <taxon>Bacteria</taxon>
        <taxon>Bacillati</taxon>
        <taxon>Bacillota</taxon>
        <taxon>Clostridia</taxon>
        <taxon>Lachnospirales</taxon>
        <taxon>Lachnospiraceae</taxon>
        <taxon>Roseburia</taxon>
    </lineage>
</organism>
<reference evidence="1" key="1">
    <citation type="submission" date="2020-08" db="EMBL/GenBank/DDBJ databases">
        <title>Genome public.</title>
        <authorList>
            <person name="Liu C."/>
            <person name="Sun Q."/>
        </authorList>
    </citation>
    <scope>NUCLEOTIDE SEQUENCE</scope>
    <source>
        <strain evidence="1">BX1005</strain>
    </source>
</reference>
<dbReference type="RefSeq" id="WP_186867124.1">
    <property type="nucleotide sequence ID" value="NZ_JACOPH010000007.1"/>
</dbReference>
<dbReference type="Proteomes" id="UP000606720">
    <property type="component" value="Unassembled WGS sequence"/>
</dbReference>
<accession>A0A923LQX4</accession>
<dbReference type="EMBL" id="JACOPH010000007">
    <property type="protein sequence ID" value="MBC5714424.1"/>
    <property type="molecule type" value="Genomic_DNA"/>
</dbReference>
<evidence type="ECO:0008006" key="3">
    <source>
        <dbReference type="Google" id="ProtNLM"/>
    </source>
</evidence>
<evidence type="ECO:0000313" key="2">
    <source>
        <dbReference type="Proteomes" id="UP000606720"/>
    </source>
</evidence>
<gene>
    <name evidence="1" type="ORF">H8S17_09415</name>
</gene>